<dbReference type="PIRSF" id="PIRSF016262">
    <property type="entry name" value="LPLase"/>
    <property type="match status" value="1"/>
</dbReference>
<evidence type="ECO:0000313" key="10">
    <source>
        <dbReference type="Proteomes" id="UP001164020"/>
    </source>
</evidence>
<dbReference type="NCBIfam" id="TIGR00214">
    <property type="entry name" value="lipB"/>
    <property type="match status" value="1"/>
</dbReference>
<feature type="binding site" evidence="5">
    <location>
        <begin position="195"/>
        <end position="197"/>
    </location>
    <ligand>
        <name>substrate</name>
    </ligand>
</feature>
<keyword evidence="2 5" id="KW-0808">Transferase</keyword>
<gene>
    <name evidence="5 9" type="primary">lipB</name>
    <name evidence="9" type="ORF">OH818_27170</name>
</gene>
<keyword evidence="5" id="KW-0963">Cytoplasm</keyword>
<dbReference type="Gene3D" id="3.30.930.10">
    <property type="entry name" value="Bira Bifunctional Protein, Domain 2"/>
    <property type="match status" value="1"/>
</dbReference>
<protein>
    <recommendedName>
        <fullName evidence="5 6">Octanoyltransferase</fullName>
        <ecNumber evidence="5 6">2.3.1.181</ecNumber>
    </recommendedName>
    <alternativeName>
        <fullName evidence="5">Lipoate-protein ligase B</fullName>
    </alternativeName>
    <alternativeName>
        <fullName evidence="5">Lipoyl/octanoyl transferase</fullName>
    </alternativeName>
    <alternativeName>
        <fullName evidence="5">Octanoyl-[acyl-carrier-protein]-protein N-octanoyltransferase</fullName>
    </alternativeName>
</protein>
<evidence type="ECO:0000313" key="9">
    <source>
        <dbReference type="EMBL" id="WAP68857.1"/>
    </source>
</evidence>
<dbReference type="Pfam" id="PF21948">
    <property type="entry name" value="LplA-B_cat"/>
    <property type="match status" value="1"/>
</dbReference>
<keyword evidence="3 5" id="KW-0012">Acyltransferase</keyword>
<feature type="site" description="Lowers pKa of active site Cys" evidence="5">
    <location>
        <position position="179"/>
    </location>
</feature>
<dbReference type="CDD" id="cd16444">
    <property type="entry name" value="LipB"/>
    <property type="match status" value="1"/>
</dbReference>
<dbReference type="GO" id="GO:0033819">
    <property type="term" value="F:lipoyl(octanoyl) transferase activity"/>
    <property type="evidence" value="ECO:0007669"/>
    <property type="project" value="UniProtKB-EC"/>
</dbReference>
<dbReference type="EMBL" id="CP114029">
    <property type="protein sequence ID" value="WAP68857.1"/>
    <property type="molecule type" value="Genomic_DNA"/>
</dbReference>
<dbReference type="InterPro" id="IPR020605">
    <property type="entry name" value="Octanoyltransferase_CS"/>
</dbReference>
<dbReference type="HAMAP" id="MF_00013">
    <property type="entry name" value="LipB"/>
    <property type="match status" value="1"/>
</dbReference>
<comment type="pathway">
    <text evidence="1 5 6">Protein modification; protein lipoylation via endogenous pathway; protein N(6)-(lipoyl)lysine from octanoyl-[acyl-carrier-protein]: step 1/2.</text>
</comment>
<dbReference type="InterPro" id="IPR045864">
    <property type="entry name" value="aa-tRNA-synth_II/BPL/LPL"/>
</dbReference>
<sequence length="257" mass="27561">MTASHSSHSQDRGHPPAPRLDAATDTFFAAPGSPPVEWHVLEGLTAYPDALAAMEARVGAIADGVAREAVVLLEHPPLYTAGTGARDGDLLDRRFPVFAAGRGGQYTYHGPGQRVAYVLLDLKRRRQDVRAFVAALEAWIIATLAEFHVAGERREDRVGVWVRRPERSPTPDGATAEDKIAAIGIRVRRWVTFHGISLNVDPDLSHFSGIVPCGIRGHGVTSLADLGILVSLPEADSLLRKNFEAVFGETAVAAPGA</sequence>
<evidence type="ECO:0000256" key="4">
    <source>
        <dbReference type="ARBA" id="ARBA00024732"/>
    </source>
</evidence>
<dbReference type="SUPFAM" id="SSF55681">
    <property type="entry name" value="Class II aaRS and biotin synthetases"/>
    <property type="match status" value="1"/>
</dbReference>
<evidence type="ECO:0000256" key="3">
    <source>
        <dbReference type="ARBA" id="ARBA00023315"/>
    </source>
</evidence>
<evidence type="ECO:0000256" key="7">
    <source>
        <dbReference type="SAM" id="MobiDB-lite"/>
    </source>
</evidence>
<dbReference type="PANTHER" id="PTHR10993">
    <property type="entry name" value="OCTANOYLTRANSFERASE"/>
    <property type="match status" value="1"/>
</dbReference>
<comment type="subcellular location">
    <subcellularLocation>
        <location evidence="5">Cytoplasm</location>
    </subcellularLocation>
</comment>
<dbReference type="PANTHER" id="PTHR10993:SF7">
    <property type="entry name" value="LIPOYLTRANSFERASE 2, MITOCHONDRIAL-RELATED"/>
    <property type="match status" value="1"/>
</dbReference>
<proteinExistence type="inferred from homology"/>
<accession>A0ABY7BYC5</accession>
<feature type="binding site" evidence="5">
    <location>
        <begin position="182"/>
        <end position="184"/>
    </location>
    <ligand>
        <name>substrate</name>
    </ligand>
</feature>
<comment type="similarity">
    <text evidence="5 6">Belongs to the LipB family.</text>
</comment>
<dbReference type="Proteomes" id="UP001164020">
    <property type="component" value="Chromosome"/>
</dbReference>
<reference evidence="9" key="1">
    <citation type="submission" date="2022-12" db="EMBL/GenBank/DDBJ databases">
        <title>Jiella pelagia sp. nov., isolated from phosphonate enriched culture of Northwest Pacific surface seawater.</title>
        <authorList>
            <person name="Shin D.Y."/>
            <person name="Hwang C.Y."/>
        </authorList>
    </citation>
    <scope>NUCLEOTIDE SEQUENCE</scope>
    <source>
        <strain evidence="9">HL-NP1</strain>
    </source>
</reference>
<comment type="function">
    <text evidence="4 5 6">Catalyzes the transfer of endogenously produced octanoic acid from octanoyl-acyl-carrier-protein onto the lipoyl domains of lipoate-dependent enzymes. Lipoyl-ACP can also act as a substrate although octanoyl-ACP is likely to be the physiological substrate.</text>
</comment>
<dbReference type="InterPro" id="IPR000544">
    <property type="entry name" value="Octanoyltransferase"/>
</dbReference>
<organism evidence="9 10">
    <name type="scientific">Jiella pelagia</name>
    <dbReference type="NCBI Taxonomy" id="2986949"/>
    <lineage>
        <taxon>Bacteria</taxon>
        <taxon>Pseudomonadati</taxon>
        <taxon>Pseudomonadota</taxon>
        <taxon>Alphaproteobacteria</taxon>
        <taxon>Hyphomicrobiales</taxon>
        <taxon>Aurantimonadaceae</taxon>
        <taxon>Jiella</taxon>
    </lineage>
</organism>
<dbReference type="NCBIfam" id="NF010925">
    <property type="entry name" value="PRK14345.1"/>
    <property type="match status" value="1"/>
</dbReference>
<comment type="miscellaneous">
    <text evidence="5">In the reaction, the free carboxyl group of octanoic acid is attached via an amide linkage to the epsilon-amino group of a specific lysine residue of lipoyl domains of lipoate-dependent enzymes.</text>
</comment>
<dbReference type="PROSITE" id="PS01313">
    <property type="entry name" value="LIPB"/>
    <property type="match status" value="1"/>
</dbReference>
<feature type="active site" description="Acyl-thioester intermediate" evidence="5">
    <location>
        <position position="213"/>
    </location>
</feature>
<dbReference type="NCBIfam" id="NF010921">
    <property type="entry name" value="PRK14341.1"/>
    <property type="match status" value="1"/>
</dbReference>
<evidence type="ECO:0000256" key="6">
    <source>
        <dbReference type="PIRNR" id="PIRNR016262"/>
    </source>
</evidence>
<name>A0ABY7BYC5_9HYPH</name>
<evidence type="ECO:0000259" key="8">
    <source>
        <dbReference type="PROSITE" id="PS51733"/>
    </source>
</evidence>
<feature type="domain" description="BPL/LPL catalytic" evidence="8">
    <location>
        <begin position="64"/>
        <end position="251"/>
    </location>
</feature>
<feature type="binding site" evidence="5">
    <location>
        <begin position="102"/>
        <end position="109"/>
    </location>
    <ligand>
        <name>substrate</name>
    </ligand>
</feature>
<comment type="catalytic activity">
    <reaction evidence="5 6">
        <text>octanoyl-[ACP] + L-lysyl-[protein] = N(6)-octanoyl-L-lysyl-[protein] + holo-[ACP] + H(+)</text>
        <dbReference type="Rhea" id="RHEA:17665"/>
        <dbReference type="Rhea" id="RHEA-COMP:9636"/>
        <dbReference type="Rhea" id="RHEA-COMP:9685"/>
        <dbReference type="Rhea" id="RHEA-COMP:9752"/>
        <dbReference type="Rhea" id="RHEA-COMP:9928"/>
        <dbReference type="ChEBI" id="CHEBI:15378"/>
        <dbReference type="ChEBI" id="CHEBI:29969"/>
        <dbReference type="ChEBI" id="CHEBI:64479"/>
        <dbReference type="ChEBI" id="CHEBI:78463"/>
        <dbReference type="ChEBI" id="CHEBI:78809"/>
        <dbReference type="EC" id="2.3.1.181"/>
    </reaction>
</comment>
<evidence type="ECO:0000256" key="1">
    <source>
        <dbReference type="ARBA" id="ARBA00004821"/>
    </source>
</evidence>
<keyword evidence="10" id="KW-1185">Reference proteome</keyword>
<evidence type="ECO:0000256" key="5">
    <source>
        <dbReference type="HAMAP-Rule" id="MF_00013"/>
    </source>
</evidence>
<dbReference type="InterPro" id="IPR004143">
    <property type="entry name" value="BPL_LPL_catalytic"/>
</dbReference>
<dbReference type="PROSITE" id="PS51733">
    <property type="entry name" value="BPL_LPL_CATALYTIC"/>
    <property type="match status" value="1"/>
</dbReference>
<evidence type="ECO:0000256" key="2">
    <source>
        <dbReference type="ARBA" id="ARBA00022679"/>
    </source>
</evidence>
<dbReference type="EC" id="2.3.1.181" evidence="5 6"/>
<feature type="region of interest" description="Disordered" evidence="7">
    <location>
        <begin position="1"/>
        <end position="26"/>
    </location>
</feature>